<name>A0ABR4J8H9_9EURO</name>
<gene>
    <name evidence="3" type="ORF">BJY01DRAFT_252106</name>
</gene>
<dbReference type="Proteomes" id="UP001610446">
    <property type="component" value="Unassembled WGS sequence"/>
</dbReference>
<dbReference type="EMBL" id="JBFXLU010000184">
    <property type="protein sequence ID" value="KAL2836141.1"/>
    <property type="molecule type" value="Genomic_DNA"/>
</dbReference>
<evidence type="ECO:0000313" key="3">
    <source>
        <dbReference type="EMBL" id="KAL2836141.1"/>
    </source>
</evidence>
<dbReference type="InterPro" id="IPR045518">
    <property type="entry name" value="2EXR"/>
</dbReference>
<evidence type="ECO:0000259" key="2">
    <source>
        <dbReference type="Pfam" id="PF20150"/>
    </source>
</evidence>
<comment type="caution">
    <text evidence="3">The sequence shown here is derived from an EMBL/GenBank/DDBJ whole genome shotgun (WGS) entry which is preliminary data.</text>
</comment>
<feature type="domain" description="2EXR" evidence="2">
    <location>
        <begin position="4"/>
        <end position="112"/>
    </location>
</feature>
<feature type="compositionally biased region" description="Low complexity" evidence="1">
    <location>
        <begin position="122"/>
        <end position="145"/>
    </location>
</feature>
<dbReference type="PANTHER" id="PTHR35910:SF1">
    <property type="entry name" value="2EXR DOMAIN-CONTAINING PROTEIN"/>
    <property type="match status" value="1"/>
</dbReference>
<keyword evidence="4" id="KW-1185">Reference proteome</keyword>
<organism evidence="3 4">
    <name type="scientific">Aspergillus pseudoustus</name>
    <dbReference type="NCBI Taxonomy" id="1810923"/>
    <lineage>
        <taxon>Eukaryota</taxon>
        <taxon>Fungi</taxon>
        <taxon>Dikarya</taxon>
        <taxon>Ascomycota</taxon>
        <taxon>Pezizomycotina</taxon>
        <taxon>Eurotiomycetes</taxon>
        <taxon>Eurotiomycetidae</taxon>
        <taxon>Eurotiales</taxon>
        <taxon>Aspergillaceae</taxon>
        <taxon>Aspergillus</taxon>
        <taxon>Aspergillus subgen. Nidulantes</taxon>
    </lineage>
</organism>
<sequence>MKRFPQFTRLPGELRRQIWQETCPLPGFHAFDVCIPSTSKDSRVYKALQTPENARESTEASFHIKKYSDTVFLDHFMSTTTMENKSHSTSTSQKCESDPSAYHITSSVRQTCFEALETLRARSSPPRSATSTTSRPTTPESSIRSTYSNGIYLPARRKWITYDNSNDVLFLRFGSPVSPPDTLLDEQEDYVRTFNSGLSDVLLCPWSEEFTETLRNARRVALDLAELEITAHASVNEEAVEQDIAYLACCLQNDLEVLYIIVHQSGSGSETDRVDIGSLQTMGPAGKSLSSPGFEKRDPNVFYGQGVTYHEVFALESFGLGEETREFQALKMLGDAIREQQGEQGMFRGVRALVCQRDRPTSIL</sequence>
<evidence type="ECO:0000256" key="1">
    <source>
        <dbReference type="SAM" id="MobiDB-lite"/>
    </source>
</evidence>
<reference evidence="3 4" key="1">
    <citation type="submission" date="2024-07" db="EMBL/GenBank/DDBJ databases">
        <title>Section-level genome sequencing and comparative genomics of Aspergillus sections Usti and Cavernicolus.</title>
        <authorList>
            <consortium name="Lawrence Berkeley National Laboratory"/>
            <person name="Nybo J.L."/>
            <person name="Vesth T.C."/>
            <person name="Theobald S."/>
            <person name="Frisvad J.C."/>
            <person name="Larsen T.O."/>
            <person name="Kjaerboelling I."/>
            <person name="Rothschild-Mancinelli K."/>
            <person name="Lyhne E.K."/>
            <person name="Kogle M.E."/>
            <person name="Barry K."/>
            <person name="Clum A."/>
            <person name="Na H."/>
            <person name="Ledsgaard L."/>
            <person name="Lin J."/>
            <person name="Lipzen A."/>
            <person name="Kuo A."/>
            <person name="Riley R."/>
            <person name="Mondo S."/>
            <person name="Labutti K."/>
            <person name="Haridas S."/>
            <person name="Pangalinan J."/>
            <person name="Salamov A.A."/>
            <person name="Simmons B.A."/>
            <person name="Magnuson J.K."/>
            <person name="Chen J."/>
            <person name="Drula E."/>
            <person name="Henrissat B."/>
            <person name="Wiebenga A."/>
            <person name="Lubbers R.J."/>
            <person name="Gomes A.C."/>
            <person name="Makela M.R."/>
            <person name="Stajich J."/>
            <person name="Grigoriev I.V."/>
            <person name="Mortensen U.H."/>
            <person name="De Vries R.P."/>
            <person name="Baker S.E."/>
            <person name="Andersen M.R."/>
        </authorList>
    </citation>
    <scope>NUCLEOTIDE SEQUENCE [LARGE SCALE GENOMIC DNA]</scope>
    <source>
        <strain evidence="3 4">CBS 123904</strain>
    </source>
</reference>
<evidence type="ECO:0000313" key="4">
    <source>
        <dbReference type="Proteomes" id="UP001610446"/>
    </source>
</evidence>
<feature type="region of interest" description="Disordered" evidence="1">
    <location>
        <begin position="120"/>
        <end position="145"/>
    </location>
</feature>
<dbReference type="PANTHER" id="PTHR35910">
    <property type="entry name" value="2EXR DOMAIN-CONTAINING PROTEIN"/>
    <property type="match status" value="1"/>
</dbReference>
<proteinExistence type="predicted"/>
<dbReference type="Pfam" id="PF20150">
    <property type="entry name" value="2EXR"/>
    <property type="match status" value="1"/>
</dbReference>
<accession>A0ABR4J8H9</accession>
<protein>
    <recommendedName>
        <fullName evidence="2">2EXR domain-containing protein</fullName>
    </recommendedName>
</protein>